<keyword evidence="9" id="KW-0812">Transmembrane</keyword>
<dbReference type="Proteomes" id="UP001595891">
    <property type="component" value="Unassembled WGS sequence"/>
</dbReference>
<evidence type="ECO:0000313" key="12">
    <source>
        <dbReference type="EMBL" id="MFC4592439.1"/>
    </source>
</evidence>
<feature type="transmembrane region" description="Helical" evidence="9">
    <location>
        <begin position="126"/>
        <end position="143"/>
    </location>
</feature>
<dbReference type="GO" id="GO:0016301">
    <property type="term" value="F:kinase activity"/>
    <property type="evidence" value="ECO:0007669"/>
    <property type="project" value="UniProtKB-KW"/>
</dbReference>
<evidence type="ECO:0000313" key="13">
    <source>
        <dbReference type="Proteomes" id="UP001595891"/>
    </source>
</evidence>
<feature type="domain" description="Histidine kinase/HSP90-like ATPase" evidence="10">
    <location>
        <begin position="288"/>
        <end position="377"/>
    </location>
</feature>
<keyword evidence="9" id="KW-1133">Transmembrane helix</keyword>
<feature type="domain" description="Signal transduction histidine kinase subgroup 3 dimerisation and phosphoacceptor" evidence="11">
    <location>
        <begin position="179"/>
        <end position="244"/>
    </location>
</feature>
<name>A0ABV9EWD2_9ACTN</name>
<evidence type="ECO:0000256" key="2">
    <source>
        <dbReference type="ARBA" id="ARBA00012438"/>
    </source>
</evidence>
<dbReference type="SUPFAM" id="SSF55874">
    <property type="entry name" value="ATPase domain of HSP90 chaperone/DNA topoisomerase II/histidine kinase"/>
    <property type="match status" value="1"/>
</dbReference>
<feature type="transmembrane region" description="Helical" evidence="9">
    <location>
        <begin position="65"/>
        <end position="90"/>
    </location>
</feature>
<keyword evidence="13" id="KW-1185">Reference proteome</keyword>
<dbReference type="Gene3D" id="1.20.5.1930">
    <property type="match status" value="1"/>
</dbReference>
<dbReference type="Gene3D" id="3.30.565.10">
    <property type="entry name" value="Histidine kinase-like ATPase, C-terminal domain"/>
    <property type="match status" value="1"/>
</dbReference>
<evidence type="ECO:0000256" key="5">
    <source>
        <dbReference type="ARBA" id="ARBA00022741"/>
    </source>
</evidence>
<evidence type="ECO:0000256" key="3">
    <source>
        <dbReference type="ARBA" id="ARBA00022553"/>
    </source>
</evidence>
<sequence length="512" mass="54580">MRSAPGRFSRLFDLGLWLVVCLPPVAAAASLNGRDVVTVAVGVPLLGAAVALGRRWPLTALAVPVALSLALDVRMLSPLYWTALVLFGFLAGHRTATARPALWFFGAVTAAGLPLCVLVLHDLWSWPTQLLTLLLTVGVPWLLGRYRRQYAELVGTGWRLADRLEREQRAVADRARLRERARIAGDMHDSLGHDLTLIAVRAGALELDPKLDARQQAAAGELRAAAGAATERLRTIIGVLREDDERPPGTLPAEDAESLVERVRGSGVTVTLERLGDTGDLPPMVGHAVHRLLQEALTNAARHAPGAAVHVRLERDGTILGLSVVNDPAMAAPLPSLTSGGSGLVGLDERVRLAGGTLRAGSTPGGGFEVAAELPVTDGATPRAAPAIRPTTSATELARARRQVRNRLVQAVVAPLAVLAGIFLLVIPISFVSSSFSVLDRGRYEEVKVGDARGDLRPLLPAFTKDGPPDDAPPPPWGEDCVYYDTKTASSDAYRLCFLHDRLTSKTIVGNR</sequence>
<dbReference type="CDD" id="cd16917">
    <property type="entry name" value="HATPase_UhpB-NarQ-NarX-like"/>
    <property type="match status" value="1"/>
</dbReference>
<keyword evidence="8" id="KW-0902">Two-component regulatory system</keyword>
<reference evidence="13" key="1">
    <citation type="journal article" date="2019" name="Int. J. Syst. Evol. Microbiol.">
        <title>The Global Catalogue of Microorganisms (GCM) 10K type strain sequencing project: providing services to taxonomists for standard genome sequencing and annotation.</title>
        <authorList>
            <consortium name="The Broad Institute Genomics Platform"/>
            <consortium name="The Broad Institute Genome Sequencing Center for Infectious Disease"/>
            <person name="Wu L."/>
            <person name="Ma J."/>
        </authorList>
    </citation>
    <scope>NUCLEOTIDE SEQUENCE [LARGE SCALE GENOMIC DNA]</scope>
    <source>
        <strain evidence="13">CCUG 49560</strain>
    </source>
</reference>
<evidence type="ECO:0000256" key="9">
    <source>
        <dbReference type="SAM" id="Phobius"/>
    </source>
</evidence>
<comment type="caution">
    <text evidence="12">The sequence shown here is derived from an EMBL/GenBank/DDBJ whole genome shotgun (WGS) entry which is preliminary data.</text>
</comment>
<dbReference type="EMBL" id="JBHSFN010000051">
    <property type="protein sequence ID" value="MFC4592439.1"/>
    <property type="molecule type" value="Genomic_DNA"/>
</dbReference>
<keyword evidence="4" id="KW-0808">Transferase</keyword>
<keyword evidence="3" id="KW-0597">Phosphoprotein</keyword>
<feature type="transmembrane region" description="Helical" evidence="9">
    <location>
        <begin position="102"/>
        <end position="120"/>
    </location>
</feature>
<proteinExistence type="predicted"/>
<dbReference type="RefSeq" id="WP_262850229.1">
    <property type="nucleotide sequence ID" value="NZ_JANZYP010000099.1"/>
</dbReference>
<keyword evidence="7" id="KW-0067">ATP-binding</keyword>
<dbReference type="Pfam" id="PF07730">
    <property type="entry name" value="HisKA_3"/>
    <property type="match status" value="1"/>
</dbReference>
<keyword evidence="9" id="KW-0472">Membrane</keyword>
<organism evidence="12 13">
    <name type="scientific">Sphaerisporangium corydalis</name>
    <dbReference type="NCBI Taxonomy" id="1441875"/>
    <lineage>
        <taxon>Bacteria</taxon>
        <taxon>Bacillati</taxon>
        <taxon>Actinomycetota</taxon>
        <taxon>Actinomycetes</taxon>
        <taxon>Streptosporangiales</taxon>
        <taxon>Streptosporangiaceae</taxon>
        <taxon>Sphaerisporangium</taxon>
    </lineage>
</organism>
<evidence type="ECO:0000256" key="8">
    <source>
        <dbReference type="ARBA" id="ARBA00023012"/>
    </source>
</evidence>
<dbReference type="InterPro" id="IPR011712">
    <property type="entry name" value="Sig_transdc_His_kin_sub3_dim/P"/>
</dbReference>
<dbReference type="Pfam" id="PF02518">
    <property type="entry name" value="HATPase_c"/>
    <property type="match status" value="1"/>
</dbReference>
<feature type="transmembrane region" description="Helical" evidence="9">
    <location>
        <begin position="408"/>
        <end position="431"/>
    </location>
</feature>
<protein>
    <recommendedName>
        <fullName evidence="2">histidine kinase</fullName>
        <ecNumber evidence="2">2.7.13.3</ecNumber>
    </recommendedName>
</protein>
<evidence type="ECO:0000256" key="6">
    <source>
        <dbReference type="ARBA" id="ARBA00022777"/>
    </source>
</evidence>
<evidence type="ECO:0000256" key="1">
    <source>
        <dbReference type="ARBA" id="ARBA00000085"/>
    </source>
</evidence>
<evidence type="ECO:0000256" key="4">
    <source>
        <dbReference type="ARBA" id="ARBA00022679"/>
    </source>
</evidence>
<dbReference type="InterPro" id="IPR050482">
    <property type="entry name" value="Sensor_HK_TwoCompSys"/>
</dbReference>
<comment type="catalytic activity">
    <reaction evidence="1">
        <text>ATP + protein L-histidine = ADP + protein N-phospho-L-histidine.</text>
        <dbReference type="EC" id="2.7.13.3"/>
    </reaction>
</comment>
<dbReference type="PANTHER" id="PTHR24421:SF10">
    <property type="entry name" value="NITRATE_NITRITE SENSOR PROTEIN NARQ"/>
    <property type="match status" value="1"/>
</dbReference>
<accession>A0ABV9EWD2</accession>
<dbReference type="InterPro" id="IPR003594">
    <property type="entry name" value="HATPase_dom"/>
</dbReference>
<dbReference type="EC" id="2.7.13.3" evidence="2"/>
<evidence type="ECO:0000259" key="11">
    <source>
        <dbReference type="Pfam" id="PF07730"/>
    </source>
</evidence>
<evidence type="ECO:0000256" key="7">
    <source>
        <dbReference type="ARBA" id="ARBA00022840"/>
    </source>
</evidence>
<keyword evidence="6 12" id="KW-0418">Kinase</keyword>
<dbReference type="PANTHER" id="PTHR24421">
    <property type="entry name" value="NITRATE/NITRITE SENSOR PROTEIN NARX-RELATED"/>
    <property type="match status" value="1"/>
</dbReference>
<evidence type="ECO:0000259" key="10">
    <source>
        <dbReference type="Pfam" id="PF02518"/>
    </source>
</evidence>
<keyword evidence="5" id="KW-0547">Nucleotide-binding</keyword>
<gene>
    <name evidence="12" type="ORF">ACFO8L_40575</name>
</gene>
<dbReference type="InterPro" id="IPR036890">
    <property type="entry name" value="HATPase_C_sf"/>
</dbReference>